<name>A0A077FB13_9PSED</name>
<dbReference type="Pfam" id="PF05594">
    <property type="entry name" value="Fil_haemagg"/>
    <property type="match status" value="10"/>
</dbReference>
<feature type="region of interest" description="Disordered" evidence="1">
    <location>
        <begin position="1021"/>
        <end position="1075"/>
    </location>
</feature>
<dbReference type="HOGENOM" id="CLU_001869_0_0_6"/>
<accession>A0A077FB13</accession>
<dbReference type="InterPro" id="IPR010069">
    <property type="entry name" value="CdiA_FHA1_rpt"/>
</dbReference>
<dbReference type="eggNOG" id="COG3210">
    <property type="taxonomic scope" value="Bacteria"/>
</dbReference>
<dbReference type="NCBIfam" id="TIGR01731">
    <property type="entry name" value="fil_hemag_20aa"/>
    <property type="match status" value="17"/>
</dbReference>
<reference evidence="2 3" key="1">
    <citation type="submission" date="2014-07" db="EMBL/GenBank/DDBJ databases">
        <authorList>
            <person name="Lee K."/>
            <person name="Lim J.Y."/>
            <person name="Hwang I."/>
        </authorList>
    </citation>
    <scope>NUCLEOTIDE SEQUENCE [LARGE SCALE GENOMIC DNA]</scope>
    <source>
        <strain evidence="2 3">KL28</strain>
    </source>
</reference>
<dbReference type="AlphaFoldDB" id="A0A077FB13"/>
<evidence type="ECO:0000313" key="3">
    <source>
        <dbReference type="Proteomes" id="UP000028931"/>
    </source>
</evidence>
<dbReference type="RefSeq" id="WP_257011894.1">
    <property type="nucleotide sequence ID" value="NZ_CP009048.1"/>
</dbReference>
<evidence type="ECO:0000313" key="2">
    <source>
        <dbReference type="EMBL" id="AIL61780.1"/>
    </source>
</evidence>
<gene>
    <name evidence="2" type="ORF">PSAKL28_25830</name>
</gene>
<evidence type="ECO:0000256" key="1">
    <source>
        <dbReference type="SAM" id="MobiDB-lite"/>
    </source>
</evidence>
<dbReference type="InterPro" id="IPR008619">
    <property type="entry name" value="Filamentous_hemagglutn_rpt"/>
</dbReference>
<dbReference type="KEGG" id="palk:PSAKL28_25830"/>
<protein>
    <submittedName>
        <fullName evidence="2">HecA family adhesin/hemagglutinin</fullName>
    </submittedName>
</protein>
<feature type="compositionally biased region" description="Polar residues" evidence="1">
    <location>
        <begin position="1049"/>
        <end position="1058"/>
    </location>
</feature>
<organism evidence="2 3">
    <name type="scientific">Pseudomonas alkylphenolica</name>
    <dbReference type="NCBI Taxonomy" id="237609"/>
    <lineage>
        <taxon>Bacteria</taxon>
        <taxon>Pseudomonadati</taxon>
        <taxon>Pseudomonadota</taxon>
        <taxon>Gammaproteobacteria</taxon>
        <taxon>Pseudomonadales</taxon>
        <taxon>Pseudomonadaceae</taxon>
        <taxon>Pseudomonas</taxon>
    </lineage>
</organism>
<dbReference type="EMBL" id="CP009048">
    <property type="protein sequence ID" value="AIL61780.1"/>
    <property type="molecule type" value="Genomic_DNA"/>
</dbReference>
<sequence>MGRVALDFGTAGGDLNNSGGMITTAGPLSISHLRDLSNQGGEISSSQSFALTGRNLDNQAGKLISSQQLTLHGASVLNQNGLISGWKGLAVTAGSLDNRNNGTLSSRNGGLTVEVENTLLNSAAGALVSQQNLTVKAASLDNSAGGILSSAGEQALTVAGELNNSQGGQIDSSTTLSVEATRLNNNGGSISATQALNVSGTTLDNATGRLIGNAGVTLALLGTLTNTQGKLASAGPLRLSATQVDNQGGQLASQGLLTLLTGGLDNRNRGTVAANDLLTLTATGVVQNAADGLIYSQHGDLRVRAASLNNNQGTLQSQGALKLDVVGDIDNQEGRLLAQDAELTVSAINLDNRGGVLTSLYAALSASLSGWLQNASGGITQGERLNLTALGINNQSGRIAAQTGDVVINSSSFDNRSGGLYAARKIDVTGSDFDNSAGQIAGQQIDLSLAGALNNRSGIVESDSVLNVAANSLNNQSGKLRALGTSGISRFQIGGVLDNRNGSVESANTDLSLLMGGFLNAGGTVLHVGTGTFDIATAHVMNAGGSLVTRGGLNLTADSWTNSSVIQAGRLTVDVAQFTQTASGQLLAAESLTGSGVNWNNDGLIASDGSLNVGLTGLYSGNGRLSSRGDLSLYTGQLQLPEVASIASGGDSTITVAGLLTNYGRLTSTSDLTLNTGSLNNYGTLGSGQDLTLTSSALLNDHGLIFSGRDMGLRVGSLTNSYASIYSLGNLDIDRDGAGGWATSIINSSGLIQSDGSMSLAASTVENIRALLTISNAGIYTARIKEIRCIEGVNAGDCSGKRNRVWEIVQRDKLEVTAASAASSITAGGNLDIKGGDLLNHSSTIASSGNFTATLNNLSNTGVEASDTETVRVFRTQRASNGSGWTNAANNFTQRYWFESDGYDASNLSGLAADMSRFIGSTEAELPQFGRVTQLSTGDQSYAAIIQAAGNVNITTQNNFDSSVVRAGYEYVGSGPSTNTTAPDREFSTRVTLNQQLPPELAQQQVNPLALPGFELPSGQNGLFRLSGQGASQGDTGPQSWNLGDASVGSAQRQQEVPGTQGRDTGIKSPGSLGMAGPVSVAKVQGLPSSSGKSSPHKYLIETNPALTDLKQFMSSDYLLGKLGYNPDDSAKRLGDGFYEQYLIQQAVVARTGQRFLEGLTSDEAMFRYLMDNAIASKDALNLSLGVGFSMTYARRWAGKKPRATCRASTGVGRT</sequence>
<feature type="compositionally biased region" description="Polar residues" evidence="1">
    <location>
        <begin position="1029"/>
        <end position="1042"/>
    </location>
</feature>
<dbReference type="Proteomes" id="UP000028931">
    <property type="component" value="Chromosome"/>
</dbReference>
<proteinExistence type="predicted"/>